<feature type="transmembrane region" description="Helical" evidence="2">
    <location>
        <begin position="36"/>
        <end position="54"/>
    </location>
</feature>
<sequence>MLTRNKVRVFFALRPVRLILFALGLLLMIATPAVAILPGPGGIFVFAAGLALALRNSDWAKRRYVHFKRWQPRAGRWADWGLRRGSHQRREALRKDRERQEAPPAHCVERTDDVLASAGMEVAPIDPTPAEVAPASPAIAPLRR</sequence>
<dbReference type="EMBL" id="JAPDOB010000001">
    <property type="protein sequence ID" value="MCW3797297.1"/>
    <property type="molecule type" value="Genomic_DNA"/>
</dbReference>
<evidence type="ECO:0008006" key="5">
    <source>
        <dbReference type="Google" id="ProtNLM"/>
    </source>
</evidence>
<keyword evidence="2" id="KW-0472">Membrane</keyword>
<keyword evidence="2" id="KW-0812">Transmembrane</keyword>
<feature type="region of interest" description="Disordered" evidence="1">
    <location>
        <begin position="91"/>
        <end position="110"/>
    </location>
</feature>
<evidence type="ECO:0000313" key="4">
    <source>
        <dbReference type="Proteomes" id="UP001526246"/>
    </source>
</evidence>
<dbReference type="Proteomes" id="UP001526246">
    <property type="component" value="Unassembled WGS sequence"/>
</dbReference>
<comment type="caution">
    <text evidence="3">The sequence shown here is derived from an EMBL/GenBank/DDBJ whole genome shotgun (WGS) entry which is preliminary data.</text>
</comment>
<dbReference type="RefSeq" id="WP_264881488.1">
    <property type="nucleotide sequence ID" value="NZ_JAPDOB010000001.1"/>
</dbReference>
<feature type="transmembrane region" description="Helical" evidence="2">
    <location>
        <begin position="12"/>
        <end position="30"/>
    </location>
</feature>
<keyword evidence="2" id="KW-1133">Transmembrane helix</keyword>
<feature type="region of interest" description="Disordered" evidence="1">
    <location>
        <begin position="119"/>
        <end position="144"/>
    </location>
</feature>
<evidence type="ECO:0000256" key="1">
    <source>
        <dbReference type="SAM" id="MobiDB-lite"/>
    </source>
</evidence>
<protein>
    <recommendedName>
        <fullName evidence="5">Transmembrane protein PGPGW</fullName>
    </recommendedName>
</protein>
<proteinExistence type="predicted"/>
<accession>A0ABT3JE07</accession>
<organism evidence="3 4">
    <name type="scientific">Sphingomonas arvum</name>
    <dbReference type="NCBI Taxonomy" id="2992113"/>
    <lineage>
        <taxon>Bacteria</taxon>
        <taxon>Pseudomonadati</taxon>
        <taxon>Pseudomonadota</taxon>
        <taxon>Alphaproteobacteria</taxon>
        <taxon>Sphingomonadales</taxon>
        <taxon>Sphingomonadaceae</taxon>
        <taxon>Sphingomonas</taxon>
    </lineage>
</organism>
<name>A0ABT3JE07_9SPHN</name>
<evidence type="ECO:0000313" key="3">
    <source>
        <dbReference type="EMBL" id="MCW3797297.1"/>
    </source>
</evidence>
<keyword evidence="4" id="KW-1185">Reference proteome</keyword>
<evidence type="ECO:0000256" key="2">
    <source>
        <dbReference type="SAM" id="Phobius"/>
    </source>
</evidence>
<reference evidence="3 4" key="1">
    <citation type="submission" date="2022-10" db="EMBL/GenBank/DDBJ databases">
        <title>Sphingomonas sp.</title>
        <authorList>
            <person name="Jin C."/>
        </authorList>
    </citation>
    <scope>NUCLEOTIDE SEQUENCE [LARGE SCALE GENOMIC DNA]</scope>
    <source>
        <strain evidence="3 4">BN140010</strain>
    </source>
</reference>
<gene>
    <name evidence="3" type="ORF">OMW55_05680</name>
</gene>